<dbReference type="EMBL" id="FN554972">
    <property type="protein sequence ID" value="CBH14878.1"/>
    <property type="molecule type" value="Genomic_DNA"/>
</dbReference>
<proteinExistence type="predicted"/>
<reference evidence="2" key="1">
    <citation type="journal article" date="2010" name="PLoS Negl. Trop. Dis.">
        <title>The genome sequence of Trypanosoma brucei gambiense, causative agent of chronic human african trypanosomiasis.</title>
        <authorList>
            <person name="Jackson A.P."/>
            <person name="Sanders M."/>
            <person name="Berry A."/>
            <person name="McQuillan J."/>
            <person name="Aslett M.A."/>
            <person name="Quail M.A."/>
            <person name="Chukualim B."/>
            <person name="Capewell P."/>
            <person name="MacLeod A."/>
            <person name="Melville S.E."/>
            <person name="Gibson W."/>
            <person name="Barry J.D."/>
            <person name="Berriman M."/>
            <person name="Hertz-Fowler C."/>
        </authorList>
    </citation>
    <scope>NUCLEOTIDE SEQUENCE [LARGE SCALE GENOMIC DNA]</scope>
    <source>
        <strain evidence="2">MHOM/CI/86/DAL972</strain>
    </source>
</reference>
<dbReference type="GeneID" id="23861024"/>
<name>C9ZZM9_TRYB9</name>
<dbReference type="AlphaFoldDB" id="C9ZZM9"/>
<dbReference type="KEGG" id="tbg:TbgDal_IX9540"/>
<evidence type="ECO:0000313" key="1">
    <source>
        <dbReference type="EMBL" id="CBH14878.1"/>
    </source>
</evidence>
<accession>C9ZZM9</accession>
<dbReference type="RefSeq" id="XP_011777144.1">
    <property type="nucleotide sequence ID" value="XM_011778842.1"/>
</dbReference>
<dbReference type="Proteomes" id="UP000002316">
    <property type="component" value="Chromosome 9"/>
</dbReference>
<protein>
    <submittedName>
        <fullName evidence="1">Uncharacterized protein</fullName>
    </submittedName>
</protein>
<organism evidence="1 2">
    <name type="scientific">Trypanosoma brucei gambiense (strain MHOM/CI/86/DAL972)</name>
    <dbReference type="NCBI Taxonomy" id="679716"/>
    <lineage>
        <taxon>Eukaryota</taxon>
        <taxon>Discoba</taxon>
        <taxon>Euglenozoa</taxon>
        <taxon>Kinetoplastea</taxon>
        <taxon>Metakinetoplastina</taxon>
        <taxon>Trypanosomatida</taxon>
        <taxon>Trypanosomatidae</taxon>
        <taxon>Trypanosoma</taxon>
    </lineage>
</organism>
<gene>
    <name evidence="1" type="ORF">TbgDal_IX9540</name>
</gene>
<evidence type="ECO:0000313" key="2">
    <source>
        <dbReference type="Proteomes" id="UP000002316"/>
    </source>
</evidence>
<sequence length="116" mass="12684">MQTQLYHWLCEHRHSSANKLLGNGSSFVTQPLQHLLAARQVPLFPLPSQAQSQTSTSLVGVNIFKTTTTTTTTTTTSDCSFDVNFTSYASSLTNSTQIFTLPSVTLSHIRAFLCDG</sequence>